<protein>
    <recommendedName>
        <fullName evidence="2">Agglutinin-like protein N-terminal domain-containing protein</fullName>
    </recommendedName>
</protein>
<accession>A0A8J5USU9</accession>
<evidence type="ECO:0000256" key="1">
    <source>
        <dbReference type="SAM" id="MobiDB-lite"/>
    </source>
</evidence>
<feature type="compositionally biased region" description="Acidic residues" evidence="1">
    <location>
        <begin position="432"/>
        <end position="443"/>
    </location>
</feature>
<dbReference type="OrthoDB" id="3981162at2759"/>
<dbReference type="AlphaFoldDB" id="A0A8J5USU9"/>
<dbReference type="Pfam" id="PF05792">
    <property type="entry name" value="Candida_ALS"/>
    <property type="match status" value="2"/>
</dbReference>
<sequence>MSNINDILNGLNSEFAGDANTGTDNDANRDTGANDDNVTTQEVTGIFTSFDSLVWENDNYYPFKGPNFPSWLATLSWIIDGSRINAGDTFTLKMPCVFKFTSTENQVELKVGSKVYATCMFSPGDVVVPYSELACHFEDSVLPTTYAWGTIRFPFTFNAGYSGLATDLTCANYFHGGSNTVTFYDGDNSLPIEVDFVAGATTDPDKIVRINRVIPTLNKQQHYLLGGKCSNGYTTATLGFEVQKEGVEIDCASIHAAIVEKLNDWYFPEEVVSAYVETNCSTTSYIATFTNIPSGFRPFAGVFMRADIGIANKILYINRYHCQGDTEETDNSKTVTWSRYTNNSPGGNGQEVDLVTRTYTGSTTQRSTMSYVPGEGTMTVVVEIPVPTLTITSTWDGPHTTSTISAAPGDTGTVIELIPGEAIGDIETTSSEIEESLETEEPTTEVPSLTPIEDESQSSQQEVETIVEDEPTTEARESTVTEEETPIIMTSDEDTSTSPVSTTTPTVEDCETPVSDPSSTIPLSTTINNETWTSVSTEECSSASASNIAIDSSTVLKSSSPGTELSSESTASDTETCIGCVIPTNVIPKLPTTTHITVYLTKATQSENDDSIPSQSSDSNRGQQGTLSDEPSRSSSPSDNMQSNAPSSAITDVYIGSAPPLDVSLVLVLFVELMLAYIV</sequence>
<evidence type="ECO:0000259" key="2">
    <source>
        <dbReference type="SMART" id="SM01056"/>
    </source>
</evidence>
<name>A0A8J5USU9_9ASCO</name>
<dbReference type="SMART" id="SM01056">
    <property type="entry name" value="Candida_ALS_N"/>
    <property type="match status" value="1"/>
</dbReference>
<dbReference type="EMBL" id="JAGSYN010000050">
    <property type="protein sequence ID" value="KAG7665447.1"/>
    <property type="molecule type" value="Genomic_DNA"/>
</dbReference>
<dbReference type="PANTHER" id="PTHR33793">
    <property type="entry name" value="ALPHA-AGGLUTININ"/>
    <property type="match status" value="1"/>
</dbReference>
<keyword evidence="4" id="KW-1185">Reference proteome</keyword>
<organism evidence="3 4">
    <name type="scientific">[Candida] subhashii</name>
    <dbReference type="NCBI Taxonomy" id="561895"/>
    <lineage>
        <taxon>Eukaryota</taxon>
        <taxon>Fungi</taxon>
        <taxon>Dikarya</taxon>
        <taxon>Ascomycota</taxon>
        <taxon>Saccharomycotina</taxon>
        <taxon>Pichiomycetes</taxon>
        <taxon>Debaryomycetaceae</taxon>
        <taxon>Spathaspora</taxon>
    </lineage>
</organism>
<feature type="region of interest" description="Disordered" evidence="1">
    <location>
        <begin position="605"/>
        <end position="645"/>
    </location>
</feature>
<dbReference type="PANTHER" id="PTHR33793:SF2">
    <property type="entry name" value="AGGLUTININ-LIKE PROTEIN 6"/>
    <property type="match status" value="1"/>
</dbReference>
<dbReference type="GeneID" id="73467936"/>
<feature type="compositionally biased region" description="Polar residues" evidence="1">
    <location>
        <begin position="605"/>
        <end position="627"/>
    </location>
</feature>
<evidence type="ECO:0000313" key="4">
    <source>
        <dbReference type="Proteomes" id="UP000694255"/>
    </source>
</evidence>
<proteinExistence type="predicted"/>
<evidence type="ECO:0000313" key="3">
    <source>
        <dbReference type="EMBL" id="KAG7665447.1"/>
    </source>
</evidence>
<dbReference type="RefSeq" id="XP_049265679.1">
    <property type="nucleotide sequence ID" value="XM_049404756.1"/>
</dbReference>
<feature type="compositionally biased region" description="Acidic residues" evidence="1">
    <location>
        <begin position="480"/>
        <end position="495"/>
    </location>
</feature>
<dbReference type="Pfam" id="PF11766">
    <property type="entry name" value="Candida_ALS_N"/>
    <property type="match status" value="1"/>
</dbReference>
<dbReference type="InterPro" id="IPR008440">
    <property type="entry name" value="Agglutinin-like_ALS_rpt"/>
</dbReference>
<feature type="compositionally biased region" description="Low complexity" evidence="1">
    <location>
        <begin position="496"/>
        <end position="507"/>
    </location>
</feature>
<dbReference type="Proteomes" id="UP000694255">
    <property type="component" value="Unassembled WGS sequence"/>
</dbReference>
<feature type="region of interest" description="Disordered" evidence="1">
    <location>
        <begin position="432"/>
        <end position="520"/>
    </location>
</feature>
<gene>
    <name evidence="3" type="ORF">J8A68_001135</name>
</gene>
<dbReference type="GO" id="GO:0007155">
    <property type="term" value="P:cell adhesion"/>
    <property type="evidence" value="ECO:0007669"/>
    <property type="project" value="InterPro"/>
</dbReference>
<reference evidence="3 4" key="1">
    <citation type="journal article" date="2021" name="DNA Res.">
        <title>Genome analysis of Candida subhashii reveals its hybrid nature and dual mitochondrial genome conformations.</title>
        <authorList>
            <person name="Mixao V."/>
            <person name="Hegedusova E."/>
            <person name="Saus E."/>
            <person name="Pryszcz L.P."/>
            <person name="Cillingova A."/>
            <person name="Nosek J."/>
            <person name="Gabaldon T."/>
        </authorList>
    </citation>
    <scope>NUCLEOTIDE SEQUENCE [LARGE SCALE GENOMIC DNA]</scope>
    <source>
        <strain evidence="3 4">CBS 10753</strain>
    </source>
</reference>
<dbReference type="InterPro" id="IPR024672">
    <property type="entry name" value="Agglutinin-like_N"/>
</dbReference>
<comment type="caution">
    <text evidence="3">The sequence shown here is derived from an EMBL/GenBank/DDBJ whole genome shotgun (WGS) entry which is preliminary data.</text>
</comment>
<feature type="region of interest" description="Disordered" evidence="1">
    <location>
        <begin position="18"/>
        <end position="38"/>
    </location>
</feature>
<dbReference type="InterPro" id="IPR033504">
    <property type="entry name" value="ALS"/>
</dbReference>
<feature type="domain" description="Agglutinin-like protein N-terminal" evidence="2">
    <location>
        <begin position="76"/>
        <end position="322"/>
    </location>
</feature>